<reference evidence="1" key="1">
    <citation type="submission" date="2022-02" db="EMBL/GenBank/DDBJ databases">
        <authorList>
            <person name="Henning P.M."/>
            <person name="McCubbin A.G."/>
            <person name="Shore J.S."/>
        </authorList>
    </citation>
    <scope>NUCLEOTIDE SEQUENCE</scope>
    <source>
        <strain evidence="1">F60SS</strain>
        <tissue evidence="1">Leaves</tissue>
    </source>
</reference>
<comment type="caution">
    <text evidence="1">The sequence shown here is derived from an EMBL/GenBank/DDBJ whole genome shotgun (WGS) entry which is preliminary data.</text>
</comment>
<evidence type="ECO:0000313" key="2">
    <source>
        <dbReference type="Proteomes" id="UP001141552"/>
    </source>
</evidence>
<evidence type="ECO:0000313" key="1">
    <source>
        <dbReference type="EMBL" id="KAJ4828630.1"/>
    </source>
</evidence>
<dbReference type="AlphaFoldDB" id="A0A9Q0J5R5"/>
<dbReference type="Proteomes" id="UP001141552">
    <property type="component" value="Unassembled WGS sequence"/>
</dbReference>
<feature type="non-terminal residue" evidence="1">
    <location>
        <position position="62"/>
    </location>
</feature>
<gene>
    <name evidence="1" type="ORF">Tsubulata_040501</name>
</gene>
<accession>A0A9Q0J5R5</accession>
<organism evidence="1 2">
    <name type="scientific">Turnera subulata</name>
    <dbReference type="NCBI Taxonomy" id="218843"/>
    <lineage>
        <taxon>Eukaryota</taxon>
        <taxon>Viridiplantae</taxon>
        <taxon>Streptophyta</taxon>
        <taxon>Embryophyta</taxon>
        <taxon>Tracheophyta</taxon>
        <taxon>Spermatophyta</taxon>
        <taxon>Magnoliopsida</taxon>
        <taxon>eudicotyledons</taxon>
        <taxon>Gunneridae</taxon>
        <taxon>Pentapetalae</taxon>
        <taxon>rosids</taxon>
        <taxon>fabids</taxon>
        <taxon>Malpighiales</taxon>
        <taxon>Passifloraceae</taxon>
        <taxon>Turnera</taxon>
    </lineage>
</organism>
<proteinExistence type="predicted"/>
<keyword evidence="2" id="KW-1185">Reference proteome</keyword>
<sequence>MKTGPCISYLFQLALFGPRSIHHCGKHQQLQRFRKDHNVEKMGEKALCQKHLPLPLERSHHV</sequence>
<name>A0A9Q0J5R5_9ROSI</name>
<protein>
    <submittedName>
        <fullName evidence="1">Uncharacterized protein</fullName>
    </submittedName>
</protein>
<dbReference type="EMBL" id="JAKUCV010006124">
    <property type="protein sequence ID" value="KAJ4828630.1"/>
    <property type="molecule type" value="Genomic_DNA"/>
</dbReference>
<reference evidence="1" key="2">
    <citation type="journal article" date="2023" name="Plants (Basel)">
        <title>Annotation of the Turnera subulata (Passifloraceae) Draft Genome Reveals the S-Locus Evolved after the Divergence of Turneroideae from Passifloroideae in a Stepwise Manner.</title>
        <authorList>
            <person name="Henning P.M."/>
            <person name="Roalson E.H."/>
            <person name="Mir W."/>
            <person name="McCubbin A.G."/>
            <person name="Shore J.S."/>
        </authorList>
    </citation>
    <scope>NUCLEOTIDE SEQUENCE</scope>
    <source>
        <strain evidence="1">F60SS</strain>
    </source>
</reference>